<evidence type="ECO:0000256" key="4">
    <source>
        <dbReference type="ARBA" id="ARBA00022792"/>
    </source>
</evidence>
<evidence type="ECO:0000313" key="15">
    <source>
        <dbReference type="Proteomes" id="UP000076632"/>
    </source>
</evidence>
<keyword evidence="7" id="KW-0496">Mitochondrion</keyword>
<dbReference type="AlphaFoldDB" id="A0A165F865"/>
<comment type="subcellular location">
    <subcellularLocation>
        <location evidence="1">Mitochondrion inner membrane</location>
        <topology evidence="1">Peripheral membrane protein</topology>
        <orientation evidence="1">Matrix side</orientation>
    </subcellularLocation>
</comment>
<keyword evidence="3" id="KW-0679">Respiratory chain</keyword>
<evidence type="ECO:0000259" key="12">
    <source>
        <dbReference type="Pfam" id="PF00675"/>
    </source>
</evidence>
<dbReference type="GeneID" id="28898234"/>
<reference evidence="14 15" key="1">
    <citation type="journal article" date="2016" name="Fungal Biol.">
        <title>The genome of Xylona heveae provides a window into fungal endophytism.</title>
        <authorList>
            <person name="Gazis R."/>
            <person name="Kuo A."/>
            <person name="Riley R."/>
            <person name="LaButti K."/>
            <person name="Lipzen A."/>
            <person name="Lin J."/>
            <person name="Amirebrahimi M."/>
            <person name="Hesse C.N."/>
            <person name="Spatafora J.W."/>
            <person name="Henrissat B."/>
            <person name="Hainaut M."/>
            <person name="Grigoriev I.V."/>
            <person name="Hibbett D.S."/>
        </authorList>
    </citation>
    <scope>NUCLEOTIDE SEQUENCE [LARGE SCALE GENOMIC DNA]</scope>
    <source>
        <strain evidence="14 15">TC161</strain>
    </source>
</reference>
<dbReference type="PANTHER" id="PTHR11851">
    <property type="entry name" value="METALLOPROTEASE"/>
    <property type="match status" value="1"/>
</dbReference>
<dbReference type="FunFam" id="3.30.830.10:FF:000039">
    <property type="entry name" value="Ubiquinol-cytochrome c reductase core subunit 2"/>
    <property type="match status" value="1"/>
</dbReference>
<evidence type="ECO:0000256" key="11">
    <source>
        <dbReference type="ARBA" id="ARBA00041372"/>
    </source>
</evidence>
<dbReference type="FunFam" id="3.30.830.10:FF:000021">
    <property type="entry name" value="Cytochrome b-c1 complex subunit 2"/>
    <property type="match status" value="1"/>
</dbReference>
<dbReference type="InterPro" id="IPR007863">
    <property type="entry name" value="Peptidase_M16_C"/>
</dbReference>
<proteinExistence type="inferred from homology"/>
<comment type="similarity">
    <text evidence="9">Belongs to the peptidase M16 family. UQCRC2/QCR2 subfamily.</text>
</comment>
<dbReference type="InterPro" id="IPR011765">
    <property type="entry name" value="Pept_M16_N"/>
</dbReference>
<dbReference type="Proteomes" id="UP000076632">
    <property type="component" value="Unassembled WGS sequence"/>
</dbReference>
<organism evidence="14 15">
    <name type="scientific">Xylona heveae (strain CBS 132557 / TC161)</name>
    <dbReference type="NCBI Taxonomy" id="1328760"/>
    <lineage>
        <taxon>Eukaryota</taxon>
        <taxon>Fungi</taxon>
        <taxon>Dikarya</taxon>
        <taxon>Ascomycota</taxon>
        <taxon>Pezizomycotina</taxon>
        <taxon>Xylonomycetes</taxon>
        <taxon>Xylonales</taxon>
        <taxon>Xylonaceae</taxon>
        <taxon>Xylona</taxon>
    </lineage>
</organism>
<dbReference type="OrthoDB" id="6369905at2759"/>
<dbReference type="SUPFAM" id="SSF63411">
    <property type="entry name" value="LuxS/MPP-like metallohydrolase"/>
    <property type="match status" value="2"/>
</dbReference>
<protein>
    <recommendedName>
        <fullName evidence="10">Cytochrome b-c1 complex subunit 2, mitochondrial</fullName>
    </recommendedName>
    <alternativeName>
        <fullName evidence="11">Core protein II</fullName>
    </alternativeName>
</protein>
<keyword evidence="15" id="KW-1185">Reference proteome</keyword>
<dbReference type="InterPro" id="IPR050361">
    <property type="entry name" value="MPP/UQCRC_Complex"/>
</dbReference>
<evidence type="ECO:0000256" key="6">
    <source>
        <dbReference type="ARBA" id="ARBA00022982"/>
    </source>
</evidence>
<dbReference type="GO" id="GO:0005743">
    <property type="term" value="C:mitochondrial inner membrane"/>
    <property type="evidence" value="ECO:0007669"/>
    <property type="project" value="UniProtKB-SubCell"/>
</dbReference>
<dbReference type="InParanoid" id="A0A165F865"/>
<evidence type="ECO:0000256" key="2">
    <source>
        <dbReference type="ARBA" id="ARBA00022448"/>
    </source>
</evidence>
<evidence type="ECO:0000256" key="8">
    <source>
        <dbReference type="ARBA" id="ARBA00023136"/>
    </source>
</evidence>
<keyword evidence="4" id="KW-0999">Mitochondrion inner membrane</keyword>
<name>A0A165F865_XYLHT</name>
<evidence type="ECO:0000259" key="13">
    <source>
        <dbReference type="Pfam" id="PF05193"/>
    </source>
</evidence>
<feature type="domain" description="Peptidase M16 C-terminal" evidence="13">
    <location>
        <begin position="213"/>
        <end position="382"/>
    </location>
</feature>
<evidence type="ECO:0000256" key="10">
    <source>
        <dbReference type="ARBA" id="ARBA00040751"/>
    </source>
</evidence>
<sequence length="463" mass="48423">MISRSSLGRNARFALRRQSAALPASRRGLAAAASTPFHYETGSAAGVKTAGRDLSGPTTSLAIVSKAGSRYQLLPGLAEGLEKFAFKNTEKRSSLRITREVELLGGELFAYHSRENLIIGAKFLRDDLPYFVELLGEVAGKTKFTTHEFNEEVAQSIRFAQKHTLGSASELAVNSAHGLAFHRGLGDPISPTSSTPLAKYLSEKTIAAYGQAAYAKPNIAVVANNASQADLSKWVGEFFTELPTAAPAKLPKLESAPTKYFGGEERISHPSGNAMVIAFPGSSSFGAKGSWQPEIAVLSALLGGQSGIKWSPGFSLVSKAVADIAGASAVTTNAQYSDAGLFYTTITGTAKGVRKAGEALSKTLKSVAAGEFSKEDVSKAVASAKFKALESGMGIQNGLEATGMALISGGKAVELSEVAQSIGNVTEEQLKKAAKTLIEGKASVASVGDLYVLPWAEEIGLNV</sequence>
<evidence type="ECO:0000256" key="7">
    <source>
        <dbReference type="ARBA" id="ARBA00023128"/>
    </source>
</evidence>
<dbReference type="Pfam" id="PF00675">
    <property type="entry name" value="Peptidase_M16"/>
    <property type="match status" value="1"/>
</dbReference>
<dbReference type="Gene3D" id="3.30.830.10">
    <property type="entry name" value="Metalloenzyme, LuxS/M16 peptidase-like"/>
    <property type="match status" value="2"/>
</dbReference>
<dbReference type="Pfam" id="PF05193">
    <property type="entry name" value="Peptidase_M16_C"/>
    <property type="match status" value="1"/>
</dbReference>
<feature type="domain" description="Peptidase M16 N-terminal" evidence="12">
    <location>
        <begin position="55"/>
        <end position="154"/>
    </location>
</feature>
<dbReference type="EMBL" id="KV407462">
    <property type="protein sequence ID" value="KZF20688.1"/>
    <property type="molecule type" value="Genomic_DNA"/>
</dbReference>
<dbReference type="PANTHER" id="PTHR11851:SF209">
    <property type="entry name" value="CYTOCHROME B-C1 COMPLEX SUBUNIT 2, MITOCHONDRIAL"/>
    <property type="match status" value="1"/>
</dbReference>
<evidence type="ECO:0000256" key="3">
    <source>
        <dbReference type="ARBA" id="ARBA00022660"/>
    </source>
</evidence>
<evidence type="ECO:0000313" key="14">
    <source>
        <dbReference type="EMBL" id="KZF20688.1"/>
    </source>
</evidence>
<gene>
    <name evidence="14" type="ORF">L228DRAFT_249474</name>
</gene>
<accession>A0A165F865</accession>
<keyword evidence="8" id="KW-0472">Membrane</keyword>
<dbReference type="RefSeq" id="XP_018186243.1">
    <property type="nucleotide sequence ID" value="XM_018333097.1"/>
</dbReference>
<dbReference type="GO" id="GO:0046872">
    <property type="term" value="F:metal ion binding"/>
    <property type="evidence" value="ECO:0007669"/>
    <property type="project" value="InterPro"/>
</dbReference>
<evidence type="ECO:0000256" key="1">
    <source>
        <dbReference type="ARBA" id="ARBA00004443"/>
    </source>
</evidence>
<evidence type="ECO:0000256" key="5">
    <source>
        <dbReference type="ARBA" id="ARBA00022946"/>
    </source>
</evidence>
<dbReference type="STRING" id="1328760.A0A165F865"/>
<keyword evidence="5" id="KW-0809">Transit peptide</keyword>
<dbReference type="FunCoup" id="A0A165F865">
    <property type="interactions" value="276"/>
</dbReference>
<evidence type="ECO:0000256" key="9">
    <source>
        <dbReference type="ARBA" id="ARBA00038146"/>
    </source>
</evidence>
<keyword evidence="2" id="KW-0813">Transport</keyword>
<dbReference type="InterPro" id="IPR011249">
    <property type="entry name" value="Metalloenz_LuxS/M16"/>
</dbReference>
<dbReference type="OMA" id="APKFALY"/>
<keyword evidence="6" id="KW-0249">Electron transport</keyword>